<feature type="domain" description="HTH LytTR-type" evidence="1">
    <location>
        <begin position="54"/>
        <end position="145"/>
    </location>
</feature>
<keyword evidence="3" id="KW-1185">Reference proteome</keyword>
<dbReference type="Gene3D" id="2.40.50.1020">
    <property type="entry name" value="LytTr DNA-binding domain"/>
    <property type="match status" value="1"/>
</dbReference>
<dbReference type="GO" id="GO:0003677">
    <property type="term" value="F:DNA binding"/>
    <property type="evidence" value="ECO:0007669"/>
    <property type="project" value="InterPro"/>
</dbReference>
<dbReference type="EMBL" id="WRXO01000003">
    <property type="protein sequence ID" value="MVT41834.1"/>
    <property type="molecule type" value="Genomic_DNA"/>
</dbReference>
<dbReference type="AlphaFoldDB" id="A0A6N8JA50"/>
<evidence type="ECO:0000313" key="3">
    <source>
        <dbReference type="Proteomes" id="UP000468388"/>
    </source>
</evidence>
<dbReference type="InterPro" id="IPR007492">
    <property type="entry name" value="LytTR_DNA-bd_dom"/>
</dbReference>
<organism evidence="2 3">
    <name type="scientific">Chitinophaga oryziterrae</name>
    <dbReference type="NCBI Taxonomy" id="1031224"/>
    <lineage>
        <taxon>Bacteria</taxon>
        <taxon>Pseudomonadati</taxon>
        <taxon>Bacteroidota</taxon>
        <taxon>Chitinophagia</taxon>
        <taxon>Chitinophagales</taxon>
        <taxon>Chitinophagaceae</taxon>
        <taxon>Chitinophaga</taxon>
    </lineage>
</organism>
<proteinExistence type="predicted"/>
<sequence>MSFKNLSSFSLIKDKEDKFPDRYVIFSTYFSYIRIEYYPQNTMHQDFFLQISTKLLVKINSSEICYIETENQFSKIITDTAIHRVYIALYRLESLLPEDLFCRVNRSSIVSICKISKIGEEAVFVKEREIYISKKCRNELITRIKVIG</sequence>
<evidence type="ECO:0000259" key="1">
    <source>
        <dbReference type="SMART" id="SM00850"/>
    </source>
</evidence>
<dbReference type="Proteomes" id="UP000468388">
    <property type="component" value="Unassembled WGS sequence"/>
</dbReference>
<evidence type="ECO:0000313" key="2">
    <source>
        <dbReference type="EMBL" id="MVT41834.1"/>
    </source>
</evidence>
<comment type="caution">
    <text evidence="2">The sequence shown here is derived from an EMBL/GenBank/DDBJ whole genome shotgun (WGS) entry which is preliminary data.</text>
</comment>
<reference evidence="2 3" key="1">
    <citation type="submission" date="2019-12" db="EMBL/GenBank/DDBJ databases">
        <title>The draft genomic sequence of strain Chitinophaga oryziterrae JCM 16595.</title>
        <authorList>
            <person name="Zhang X."/>
        </authorList>
    </citation>
    <scope>NUCLEOTIDE SEQUENCE [LARGE SCALE GENOMIC DNA]</scope>
    <source>
        <strain evidence="2 3">JCM 16595</strain>
    </source>
</reference>
<protein>
    <recommendedName>
        <fullName evidence="1">HTH LytTR-type domain-containing protein</fullName>
    </recommendedName>
</protein>
<gene>
    <name evidence="2" type="ORF">GO495_14685</name>
</gene>
<accession>A0A6N8JA50</accession>
<name>A0A6N8JA50_9BACT</name>
<dbReference type="RefSeq" id="WP_157300454.1">
    <property type="nucleotide sequence ID" value="NZ_BAAAZB010000006.1"/>
</dbReference>
<dbReference type="SMART" id="SM00850">
    <property type="entry name" value="LytTR"/>
    <property type="match status" value="1"/>
</dbReference>
<dbReference type="Pfam" id="PF04397">
    <property type="entry name" value="LytTR"/>
    <property type="match status" value="1"/>
</dbReference>